<keyword evidence="2" id="KW-0732">Signal</keyword>
<proteinExistence type="predicted"/>
<dbReference type="EMBL" id="JACHEH010000004">
    <property type="protein sequence ID" value="MBB6168498.1"/>
    <property type="molecule type" value="Genomic_DNA"/>
</dbReference>
<feature type="chain" id="PRO_5032533067" evidence="2">
    <location>
        <begin position="28"/>
        <end position="107"/>
    </location>
</feature>
<dbReference type="Proteomes" id="UP000588017">
    <property type="component" value="Unassembled WGS sequence"/>
</dbReference>
<feature type="signal peptide" evidence="2">
    <location>
        <begin position="1"/>
        <end position="27"/>
    </location>
</feature>
<dbReference type="AlphaFoldDB" id="A0A841K6Q5"/>
<feature type="region of interest" description="Disordered" evidence="1">
    <location>
        <begin position="51"/>
        <end position="82"/>
    </location>
</feature>
<gene>
    <name evidence="3" type="ORF">HNQ73_002128</name>
</gene>
<name>A0A841K6Q5_9HYPH</name>
<evidence type="ECO:0000313" key="4">
    <source>
        <dbReference type="Proteomes" id="UP000588017"/>
    </source>
</evidence>
<reference evidence="3 4" key="1">
    <citation type="submission" date="2020-08" db="EMBL/GenBank/DDBJ databases">
        <title>Genomic Encyclopedia of Type Strains, Phase IV (KMG-IV): sequencing the most valuable type-strain genomes for metagenomic binning, comparative biology and taxonomic classification.</title>
        <authorList>
            <person name="Goeker M."/>
        </authorList>
    </citation>
    <scope>NUCLEOTIDE SEQUENCE [LARGE SCALE GENOMIC DNA]</scope>
    <source>
        <strain evidence="3 4">DSM 101465</strain>
    </source>
</reference>
<comment type="caution">
    <text evidence="3">The sequence shown here is derived from an EMBL/GenBank/DDBJ whole genome shotgun (WGS) entry which is preliminary data.</text>
</comment>
<evidence type="ECO:0000256" key="2">
    <source>
        <dbReference type="SAM" id="SignalP"/>
    </source>
</evidence>
<sequence length="107" mass="12069">MFRTSRICAGALLAGLIGLAAAQPAAASPLAASQDAARLATATDIERVQYHGPPRRHWGPPPRHHHRHWRGNPWRGRHWGPPPPRSRVVCRTVFTDWGPRRICRPRR</sequence>
<evidence type="ECO:0000256" key="1">
    <source>
        <dbReference type="SAM" id="MobiDB-lite"/>
    </source>
</evidence>
<organism evidence="3 4">
    <name type="scientific">Chelatococcus composti</name>
    <dbReference type="NCBI Taxonomy" id="1743235"/>
    <lineage>
        <taxon>Bacteria</taxon>
        <taxon>Pseudomonadati</taxon>
        <taxon>Pseudomonadota</taxon>
        <taxon>Alphaproteobacteria</taxon>
        <taxon>Hyphomicrobiales</taxon>
        <taxon>Chelatococcaceae</taxon>
        <taxon>Chelatococcus</taxon>
    </lineage>
</organism>
<feature type="compositionally biased region" description="Basic residues" evidence="1">
    <location>
        <begin position="53"/>
        <end position="78"/>
    </location>
</feature>
<keyword evidence="4" id="KW-1185">Reference proteome</keyword>
<protein>
    <submittedName>
        <fullName evidence="3">Uncharacterized protein</fullName>
    </submittedName>
</protein>
<dbReference type="RefSeq" id="WP_183334802.1">
    <property type="nucleotide sequence ID" value="NZ_BMHX01000004.1"/>
</dbReference>
<evidence type="ECO:0000313" key="3">
    <source>
        <dbReference type="EMBL" id="MBB6168498.1"/>
    </source>
</evidence>
<accession>A0A841K6Q5</accession>